<organism evidence="1 2">
    <name type="scientific">Pontibacter ummariensis</name>
    <dbReference type="NCBI Taxonomy" id="1610492"/>
    <lineage>
        <taxon>Bacteria</taxon>
        <taxon>Pseudomonadati</taxon>
        <taxon>Bacteroidota</taxon>
        <taxon>Cytophagia</taxon>
        <taxon>Cytophagales</taxon>
        <taxon>Hymenobacteraceae</taxon>
        <taxon>Pontibacter</taxon>
    </lineage>
</organism>
<gene>
    <name evidence="1" type="ORF">SAMN06296052_1551</name>
</gene>
<name>A0A239LXP2_9BACT</name>
<dbReference type="AlphaFoldDB" id="A0A239LXP2"/>
<dbReference type="EMBL" id="FZOQ01000055">
    <property type="protein sequence ID" value="SNT34638.1"/>
    <property type="molecule type" value="Genomic_DNA"/>
</dbReference>
<dbReference type="Proteomes" id="UP000198432">
    <property type="component" value="Unassembled WGS sequence"/>
</dbReference>
<sequence length="72" mass="8180">MEGLRKKNQPVSLLLQKLAVVSGQVVAITVKRNEYLRKRGDFYLSFTHLNPTCSMLLSSVLFMRADALKPEQ</sequence>
<reference evidence="2" key="1">
    <citation type="submission" date="2017-06" db="EMBL/GenBank/DDBJ databases">
        <authorList>
            <person name="Varghese N."/>
            <person name="Submissions S."/>
        </authorList>
    </citation>
    <scope>NUCLEOTIDE SEQUENCE [LARGE SCALE GENOMIC DNA]</scope>
    <source>
        <strain evidence="2">NKM1</strain>
    </source>
</reference>
<evidence type="ECO:0000313" key="2">
    <source>
        <dbReference type="Proteomes" id="UP000198432"/>
    </source>
</evidence>
<accession>A0A239LXP2</accession>
<proteinExistence type="predicted"/>
<protein>
    <submittedName>
        <fullName evidence="1">Uncharacterized protein</fullName>
    </submittedName>
</protein>
<evidence type="ECO:0000313" key="1">
    <source>
        <dbReference type="EMBL" id="SNT34638.1"/>
    </source>
</evidence>
<keyword evidence="2" id="KW-1185">Reference proteome</keyword>